<feature type="transmembrane region" description="Helical" evidence="1">
    <location>
        <begin position="326"/>
        <end position="344"/>
    </location>
</feature>
<dbReference type="InterPro" id="IPR002749">
    <property type="entry name" value="DUF63"/>
</dbReference>
<gene>
    <name evidence="2" type="ORF">K933_05878</name>
</gene>
<feature type="transmembrane region" description="Helical" evidence="1">
    <location>
        <begin position="253"/>
        <end position="278"/>
    </location>
</feature>
<dbReference type="AlphaFoldDB" id="V4HMF3"/>
<dbReference type="Proteomes" id="UP000017840">
    <property type="component" value="Unassembled WGS sequence"/>
</dbReference>
<organism evidence="2 3">
    <name type="scientific">Candidatus Halobonum tyrrellensis G22</name>
    <dbReference type="NCBI Taxonomy" id="1324957"/>
    <lineage>
        <taxon>Archaea</taxon>
        <taxon>Methanobacteriati</taxon>
        <taxon>Methanobacteriota</taxon>
        <taxon>Stenosarchaea group</taxon>
        <taxon>Halobacteria</taxon>
        <taxon>Halobacteriales</taxon>
        <taxon>Haloferacaceae</taxon>
        <taxon>Candidatus Halobonum</taxon>
    </lineage>
</organism>
<dbReference type="PATRIC" id="fig|1324957.4.peg.1194"/>
<accession>V4HMF3</accession>
<dbReference type="eggNOG" id="arCOG02177">
    <property type="taxonomic scope" value="Archaea"/>
</dbReference>
<sequence>MGTTPVRAYLLAVGAAVLALAAGCVLFPETVYDGFVWHYFWGPVQADANSALCAVREGAGTTYLYSQSECAAAAEPVAEPGYTLVSEVGYVVVLLVALSGVILLLRKLNIARDTDFFLALVPFFFFGGALRTVEDADDAMAEAALFPYPWNTLLISPVIYFTVFAVALAAVVGCVRLARNGRFDGFYRPLLVVGVALNVVTVGYLFALSLTPGTPVDFYPQVLVATLALTAAATAATWYATKRWAAWVHEGTGIAGLVVICAHALDGAANVVGLNWMAALVGDAGLAPAPPGVGGNLVPKHPVNAAIVDFSQSVFPPVLLSTLGDAWPFLLVKLVAATAVVAIFEREMFEESPRYAVLLLIAVTAVGMGPGTRDMLRATFGV</sequence>
<comment type="caution">
    <text evidence="2">The sequence shown here is derived from an EMBL/GenBank/DDBJ whole genome shotgun (WGS) entry which is preliminary data.</text>
</comment>
<dbReference type="PANTHER" id="PTHR40700:SF1">
    <property type="entry name" value="DUF63 DOMAIN-CONTAINING PROTEIN"/>
    <property type="match status" value="1"/>
</dbReference>
<dbReference type="OrthoDB" id="84937at2157"/>
<dbReference type="PANTHER" id="PTHR40700">
    <property type="entry name" value="HYPOTHETICAL MEMBRANE PROTEIN, CONSERVED, DUF63 FAMILY"/>
    <property type="match status" value="1"/>
</dbReference>
<feature type="transmembrane region" description="Helical" evidence="1">
    <location>
        <begin position="190"/>
        <end position="210"/>
    </location>
</feature>
<keyword evidence="1" id="KW-0812">Transmembrane</keyword>
<proteinExistence type="predicted"/>
<protein>
    <submittedName>
        <fullName evidence="2">Membrane protein</fullName>
    </submittedName>
</protein>
<feature type="transmembrane region" description="Helical" evidence="1">
    <location>
        <begin position="117"/>
        <end position="133"/>
    </location>
</feature>
<feature type="transmembrane region" description="Helical" evidence="1">
    <location>
        <begin position="356"/>
        <end position="372"/>
    </location>
</feature>
<evidence type="ECO:0000256" key="1">
    <source>
        <dbReference type="SAM" id="Phobius"/>
    </source>
</evidence>
<feature type="transmembrane region" description="Helical" evidence="1">
    <location>
        <begin position="222"/>
        <end position="241"/>
    </location>
</feature>
<dbReference type="Pfam" id="PF01889">
    <property type="entry name" value="DUF63"/>
    <property type="match status" value="2"/>
</dbReference>
<feature type="transmembrane region" description="Helical" evidence="1">
    <location>
        <begin position="153"/>
        <end position="178"/>
    </location>
</feature>
<keyword evidence="3" id="KW-1185">Reference proteome</keyword>
<evidence type="ECO:0000313" key="2">
    <source>
        <dbReference type="EMBL" id="ESP89109.1"/>
    </source>
</evidence>
<dbReference type="EMBL" id="ASGZ01000018">
    <property type="protein sequence ID" value="ESP89109.1"/>
    <property type="molecule type" value="Genomic_DNA"/>
</dbReference>
<feature type="transmembrane region" description="Helical" evidence="1">
    <location>
        <begin position="88"/>
        <end position="105"/>
    </location>
</feature>
<evidence type="ECO:0000313" key="3">
    <source>
        <dbReference type="Proteomes" id="UP000017840"/>
    </source>
</evidence>
<keyword evidence="1" id="KW-1133">Transmembrane helix</keyword>
<keyword evidence="1" id="KW-0472">Membrane</keyword>
<dbReference type="PROSITE" id="PS51257">
    <property type="entry name" value="PROKAR_LIPOPROTEIN"/>
    <property type="match status" value="1"/>
</dbReference>
<dbReference type="STRING" id="1324957.K933_05878"/>
<reference evidence="2 3" key="1">
    <citation type="journal article" date="2013" name="Genome Announc.">
        <title>Draft Genome Sequence of 'Candidatus Halobonum tyrrellensis' Strain G22, Isolated from the Hypersaline Waters of Lake Tyrrell, Australia.</title>
        <authorList>
            <person name="Ugalde J.A."/>
            <person name="Narasingarao P."/>
            <person name="Kuo S."/>
            <person name="Podell S."/>
            <person name="Allen E.E."/>
        </authorList>
    </citation>
    <scope>NUCLEOTIDE SEQUENCE [LARGE SCALE GENOMIC DNA]</scope>
    <source>
        <strain evidence="2 3">G22</strain>
    </source>
</reference>
<name>V4HMF3_9EURY</name>